<dbReference type="EMBL" id="CP163444">
    <property type="protein sequence ID" value="XDQ69131.1"/>
    <property type="molecule type" value="Genomic_DNA"/>
</dbReference>
<organism evidence="1">
    <name type="scientific">Streptomyces sp. R44</name>
    <dbReference type="NCBI Taxonomy" id="3238633"/>
    <lineage>
        <taxon>Bacteria</taxon>
        <taxon>Bacillati</taxon>
        <taxon>Actinomycetota</taxon>
        <taxon>Actinomycetes</taxon>
        <taxon>Kitasatosporales</taxon>
        <taxon>Streptomycetaceae</taxon>
        <taxon>Streptomyces</taxon>
    </lineage>
</organism>
<dbReference type="AlphaFoldDB" id="A0AB39SQH7"/>
<evidence type="ECO:0000313" key="1">
    <source>
        <dbReference type="EMBL" id="XDQ69131.1"/>
    </source>
</evidence>
<accession>A0AB39SQH7</accession>
<name>A0AB39SQH7_9ACTN</name>
<proteinExistence type="predicted"/>
<dbReference type="RefSeq" id="WP_369141874.1">
    <property type="nucleotide sequence ID" value="NZ_CP163444.1"/>
</dbReference>
<reference evidence="1" key="1">
    <citation type="submission" date="2024-07" db="EMBL/GenBank/DDBJ databases">
        <authorList>
            <person name="Yu S.T."/>
        </authorList>
    </citation>
    <scope>NUCLEOTIDE SEQUENCE</scope>
    <source>
        <strain evidence="1">R44</strain>
    </source>
</reference>
<sequence length="104" mass="11361">MADHTQGSEEAAAPARTAVYINRRSVLRIDIPMAHTMTPHNNGWRITFDAAGRLRVVMNEGHNDFIDVKVNDFLLSSGEDFFLSLLAATPVSPAAHQAMAGEAR</sequence>
<gene>
    <name evidence="1" type="ORF">AB5J54_00600</name>
</gene>
<protein>
    <submittedName>
        <fullName evidence="1">Uncharacterized protein</fullName>
    </submittedName>
</protein>